<evidence type="ECO:0000313" key="1">
    <source>
        <dbReference type="EMBL" id="GHA45979.1"/>
    </source>
</evidence>
<dbReference type="Gene3D" id="3.40.630.30">
    <property type="match status" value="1"/>
</dbReference>
<organism evidence="1 2">
    <name type="scientific">Salinimicrobium marinum</name>
    <dbReference type="NCBI Taxonomy" id="680283"/>
    <lineage>
        <taxon>Bacteria</taxon>
        <taxon>Pseudomonadati</taxon>
        <taxon>Bacteroidota</taxon>
        <taxon>Flavobacteriia</taxon>
        <taxon>Flavobacteriales</taxon>
        <taxon>Flavobacteriaceae</taxon>
        <taxon>Salinimicrobium</taxon>
    </lineage>
</organism>
<proteinExistence type="predicted"/>
<dbReference type="RefSeq" id="WP_189605488.1">
    <property type="nucleotide sequence ID" value="NZ_BMXB01000015.1"/>
</dbReference>
<gene>
    <name evidence="1" type="ORF">GCM10007103_28780</name>
</gene>
<dbReference type="InterPro" id="IPR016181">
    <property type="entry name" value="Acyl_CoA_acyltransferase"/>
</dbReference>
<comment type="caution">
    <text evidence="1">The sequence shown here is derived from an EMBL/GenBank/DDBJ whole genome shotgun (WGS) entry which is preliminary data.</text>
</comment>
<evidence type="ECO:0008006" key="3">
    <source>
        <dbReference type="Google" id="ProtNLM"/>
    </source>
</evidence>
<reference evidence="1" key="1">
    <citation type="journal article" date="2014" name="Int. J. Syst. Evol. Microbiol.">
        <title>Complete genome sequence of Corynebacterium casei LMG S-19264T (=DSM 44701T), isolated from a smear-ripened cheese.</title>
        <authorList>
            <consortium name="US DOE Joint Genome Institute (JGI-PGF)"/>
            <person name="Walter F."/>
            <person name="Albersmeier A."/>
            <person name="Kalinowski J."/>
            <person name="Ruckert C."/>
        </authorList>
    </citation>
    <scope>NUCLEOTIDE SEQUENCE</scope>
    <source>
        <strain evidence="1">KCTC 12719</strain>
    </source>
</reference>
<sequence>MQIRNLEGIPIETVVTSLLEAFSDYFVKMPAEVAYWESRFKGAGVDWKSSFGIFDEKKLVAFIINGIDLHQGKLTAFNTGTGVLPAYRSRKAVDQLYEFAFPYFRESGTEK</sequence>
<protein>
    <recommendedName>
        <fullName evidence="3">GNAT family N-acetyltransferase</fullName>
    </recommendedName>
</protein>
<name>A0A918SJB3_9FLAO</name>
<evidence type="ECO:0000313" key="2">
    <source>
        <dbReference type="Proteomes" id="UP000610456"/>
    </source>
</evidence>
<keyword evidence="2" id="KW-1185">Reference proteome</keyword>
<dbReference type="Proteomes" id="UP000610456">
    <property type="component" value="Unassembled WGS sequence"/>
</dbReference>
<dbReference type="EMBL" id="BMXB01000015">
    <property type="protein sequence ID" value="GHA45979.1"/>
    <property type="molecule type" value="Genomic_DNA"/>
</dbReference>
<dbReference type="AlphaFoldDB" id="A0A918SJB3"/>
<accession>A0A918SJB3</accession>
<dbReference type="SUPFAM" id="SSF55729">
    <property type="entry name" value="Acyl-CoA N-acyltransferases (Nat)"/>
    <property type="match status" value="1"/>
</dbReference>
<reference evidence="1" key="2">
    <citation type="submission" date="2020-09" db="EMBL/GenBank/DDBJ databases">
        <authorList>
            <person name="Sun Q."/>
            <person name="Kim S."/>
        </authorList>
    </citation>
    <scope>NUCLEOTIDE SEQUENCE</scope>
    <source>
        <strain evidence="1">KCTC 12719</strain>
    </source>
</reference>